<dbReference type="Proteomes" id="UP000747110">
    <property type="component" value="Unassembled WGS sequence"/>
</dbReference>
<evidence type="ECO:0000313" key="2">
    <source>
        <dbReference type="EMBL" id="GIL75976.1"/>
    </source>
</evidence>
<organism evidence="2 3">
    <name type="scientific">Volvox reticuliferus</name>
    <dbReference type="NCBI Taxonomy" id="1737510"/>
    <lineage>
        <taxon>Eukaryota</taxon>
        <taxon>Viridiplantae</taxon>
        <taxon>Chlorophyta</taxon>
        <taxon>core chlorophytes</taxon>
        <taxon>Chlorophyceae</taxon>
        <taxon>CS clade</taxon>
        <taxon>Chlamydomonadales</taxon>
        <taxon>Volvocaceae</taxon>
        <taxon>Volvox</taxon>
    </lineage>
</organism>
<dbReference type="EMBL" id="BNCP01000008">
    <property type="protein sequence ID" value="GIL75976.1"/>
    <property type="molecule type" value="Genomic_DNA"/>
</dbReference>
<protein>
    <submittedName>
        <fullName evidence="2">Uncharacterized protein</fullName>
    </submittedName>
</protein>
<feature type="compositionally biased region" description="Low complexity" evidence="1">
    <location>
        <begin position="201"/>
        <end position="216"/>
    </location>
</feature>
<gene>
    <name evidence="2" type="ORF">Vretifemale_5663</name>
</gene>
<comment type="caution">
    <text evidence="2">The sequence shown here is derived from an EMBL/GenBank/DDBJ whole genome shotgun (WGS) entry which is preliminary data.</text>
</comment>
<evidence type="ECO:0000313" key="3">
    <source>
        <dbReference type="Proteomes" id="UP000747110"/>
    </source>
</evidence>
<keyword evidence="3" id="KW-1185">Reference proteome</keyword>
<sequence length="871" mass="92527">MAGVLMALALLHRRPDDLWLNEYWSLSGARICECTTADLAMLSFGVSELQLLPPPEWTSALLAAALRLAELPPVGPMPALETSSASQGDGGPGRPPGDRSFGMTLQLLLHKLTGSGTAPGRHLQPRASVGPASLPSAGIGRRQIRSLPAALGKFLPHSSRWNGNDQVSASGYGGIWGGSRISSLAPLPTIPLTEQRLPAPSSASASGTASSSSTGGDDSESDSGCGVSKADGNGTETNRPLNSAYDMENIFGGGGPETSSSIAELVLEPVQALWDGLQRATAAVSSAWWRSRRASELVTVAYNLTAAGMSVEAVWLERFLLAMRPCLGDLSGDDLHCLLVVAAEAMSRGNLRALEVGMSRDWQAALFARMDGINWALQGQHLIGCLGSISVLGLRPPAPWVRRQLRSLQPGLQFLPTAALVELGGVLPGLPLYYEGETGPSLNTGAGPAPISAGHMDPWIRERVWLERWLAEYRATVSERRATMEAADLLAVIAGVAAVMAALQPWATTVAITPGFNPPVYMASSPPALSTSSSTSREDVASLLLPRSSEVSYAEWRQGMVDAVAARLREASLAALCEAWQVLADATSGAHQQHQQLEQGDVADAMEAAGHLDGLRELVVSRLAVYHGQLSTSDVAPVLSSLAAAGLPLPAATLDALLTSVQPLLPALTSSELVTVALSLVRLSYKPNLAWQAAFCAASRRRLGLMTPSQRCSLLVASASLGLHLPDPWVKDFFAVSERGLGEQLDGMQLANLLWAVSCLASEPAGSWLEQWEYASMPRLRELGPNMLAVVLKVRRSGWLLGGQLAWALVLAMEPTVCVENRCRRRYMDEGLGIAAPLACLGCGCWGPVSPRRLRERCERNDGFLKPYIYA</sequence>
<dbReference type="OrthoDB" id="539480at2759"/>
<evidence type="ECO:0000256" key="1">
    <source>
        <dbReference type="SAM" id="MobiDB-lite"/>
    </source>
</evidence>
<proteinExistence type="predicted"/>
<reference evidence="2" key="1">
    <citation type="journal article" date="2021" name="Proc. Natl. Acad. Sci. U.S.A.">
        <title>Three genomes in the algal genus Volvox reveal the fate of a haploid sex-determining region after a transition to homothallism.</title>
        <authorList>
            <person name="Yamamoto K."/>
            <person name="Hamaji T."/>
            <person name="Kawai-Toyooka H."/>
            <person name="Matsuzaki R."/>
            <person name="Takahashi F."/>
            <person name="Nishimura Y."/>
            <person name="Kawachi M."/>
            <person name="Noguchi H."/>
            <person name="Minakuchi Y."/>
            <person name="Umen J.G."/>
            <person name="Toyoda A."/>
            <person name="Nozaki H."/>
        </authorList>
    </citation>
    <scope>NUCLEOTIDE SEQUENCE</scope>
    <source>
        <strain evidence="2">NIES-3786</strain>
    </source>
</reference>
<dbReference type="AlphaFoldDB" id="A0A8J4FH09"/>
<feature type="region of interest" description="Disordered" evidence="1">
    <location>
        <begin position="77"/>
        <end position="100"/>
    </location>
</feature>
<feature type="region of interest" description="Disordered" evidence="1">
    <location>
        <begin position="116"/>
        <end position="137"/>
    </location>
</feature>
<name>A0A8J4FH09_9CHLO</name>
<feature type="region of interest" description="Disordered" evidence="1">
    <location>
        <begin position="194"/>
        <end position="250"/>
    </location>
</feature>
<accession>A0A8J4FH09</accession>